<protein>
    <submittedName>
        <fullName evidence="6">ABC transporter, ATP-binding protein</fullName>
    </submittedName>
    <submittedName>
        <fullName evidence="7">Peptide ABC transporter ATP-binding protein</fullName>
    </submittedName>
</protein>
<reference evidence="6 9" key="3">
    <citation type="submission" date="2018-08" db="EMBL/GenBank/DDBJ databases">
        <title>Complete genome of the Arcobacter marinus type strain JCM 15502.</title>
        <authorList>
            <person name="Miller W.G."/>
            <person name="Yee E."/>
            <person name="Huynh S."/>
            <person name="Parker C.T."/>
        </authorList>
    </citation>
    <scope>NUCLEOTIDE SEQUENCE [LARGE SCALE GENOMIC DNA]</scope>
    <source>
        <strain evidence="6 9">JCM 15502</strain>
    </source>
</reference>
<evidence type="ECO:0000256" key="2">
    <source>
        <dbReference type="ARBA" id="ARBA00022448"/>
    </source>
</evidence>
<dbReference type="InterPro" id="IPR050319">
    <property type="entry name" value="ABC_transp_ATP-bind"/>
</dbReference>
<dbReference type="Proteomes" id="UP000224740">
    <property type="component" value="Unassembled WGS sequence"/>
</dbReference>
<evidence type="ECO:0000313" key="7">
    <source>
        <dbReference type="EMBL" id="PHO15484.1"/>
    </source>
</evidence>
<dbReference type="KEGG" id="amar:AMRN_0672"/>
<dbReference type="PROSITE" id="PS50893">
    <property type="entry name" value="ABC_TRANSPORTER_2"/>
    <property type="match status" value="1"/>
</dbReference>
<evidence type="ECO:0000256" key="3">
    <source>
        <dbReference type="ARBA" id="ARBA00022741"/>
    </source>
</evidence>
<dbReference type="Gene3D" id="3.40.50.300">
    <property type="entry name" value="P-loop containing nucleotide triphosphate hydrolases"/>
    <property type="match status" value="1"/>
</dbReference>
<proteinExistence type="inferred from homology"/>
<evidence type="ECO:0000256" key="1">
    <source>
        <dbReference type="ARBA" id="ARBA00005417"/>
    </source>
</evidence>
<dbReference type="InterPro" id="IPR003593">
    <property type="entry name" value="AAA+_ATPase"/>
</dbReference>
<dbReference type="EMBL" id="CP032101">
    <property type="protein sequence ID" value="AXX86427.1"/>
    <property type="molecule type" value="Genomic_DNA"/>
</dbReference>
<keyword evidence="2" id="KW-0813">Transport</keyword>
<dbReference type="Pfam" id="PF00005">
    <property type="entry name" value="ABC_tran"/>
    <property type="match status" value="1"/>
</dbReference>
<dbReference type="PANTHER" id="PTHR43776:SF7">
    <property type="entry name" value="D,D-DIPEPTIDE TRANSPORT ATP-BINDING PROTEIN DDPF-RELATED"/>
    <property type="match status" value="1"/>
</dbReference>
<gene>
    <name evidence="6" type="ORF">AMRN_0672</name>
    <name evidence="7" type="ORF">CPH92_06675</name>
</gene>
<sequence>MSDDLVLSIKNLSFSFNNKKMIYDDFNLELKRGELICIVGESGKGKSTLFELICNNLKPQKGIIKVKKISSIYQDPYSSFHPSYKILEQIKDVVDNDTLNNELNKLCLELNLSKEFLLKKPHELSGGQLQRCSILRSLLMKPDLLLVDEATSALDNIISLEVMKLLIKYLDKCAILMITHDISLANWCADEIIDLNRLKNEK</sequence>
<dbReference type="AlphaFoldDB" id="A0A347TIJ9"/>
<dbReference type="PANTHER" id="PTHR43776">
    <property type="entry name" value="TRANSPORT ATP-BINDING PROTEIN"/>
    <property type="match status" value="1"/>
</dbReference>
<accession>A0A347TIJ9</accession>
<dbReference type="GO" id="GO:0016887">
    <property type="term" value="F:ATP hydrolysis activity"/>
    <property type="evidence" value="ECO:0007669"/>
    <property type="project" value="InterPro"/>
</dbReference>
<evidence type="ECO:0000313" key="8">
    <source>
        <dbReference type="Proteomes" id="UP000224740"/>
    </source>
</evidence>
<dbReference type="InterPro" id="IPR003439">
    <property type="entry name" value="ABC_transporter-like_ATP-bd"/>
</dbReference>
<keyword evidence="4 6" id="KW-0067">ATP-binding</keyword>
<name>A0A347TIJ9_9BACT</name>
<comment type="similarity">
    <text evidence="1">Belongs to the ABC transporter superfamily.</text>
</comment>
<feature type="domain" description="ABC transporter" evidence="5">
    <location>
        <begin position="7"/>
        <end position="202"/>
    </location>
</feature>
<evidence type="ECO:0000313" key="9">
    <source>
        <dbReference type="Proteomes" id="UP000264693"/>
    </source>
</evidence>
<dbReference type="SUPFAM" id="SSF52540">
    <property type="entry name" value="P-loop containing nucleoside triphosphate hydrolases"/>
    <property type="match status" value="1"/>
</dbReference>
<evidence type="ECO:0000313" key="6">
    <source>
        <dbReference type="EMBL" id="AXX86427.1"/>
    </source>
</evidence>
<keyword evidence="3" id="KW-0547">Nucleotide-binding</keyword>
<dbReference type="SMART" id="SM00382">
    <property type="entry name" value="AAA"/>
    <property type="match status" value="1"/>
</dbReference>
<evidence type="ECO:0000256" key="4">
    <source>
        <dbReference type="ARBA" id="ARBA00022840"/>
    </source>
</evidence>
<organism evidence="6 9">
    <name type="scientific">Malaciobacter marinus</name>
    <dbReference type="NCBI Taxonomy" id="505249"/>
    <lineage>
        <taxon>Bacteria</taxon>
        <taxon>Pseudomonadati</taxon>
        <taxon>Campylobacterota</taxon>
        <taxon>Epsilonproteobacteria</taxon>
        <taxon>Campylobacterales</taxon>
        <taxon>Arcobacteraceae</taxon>
        <taxon>Malaciobacter</taxon>
    </lineage>
</organism>
<dbReference type="EMBL" id="NXAO01000026">
    <property type="protein sequence ID" value="PHO15484.1"/>
    <property type="molecule type" value="Genomic_DNA"/>
</dbReference>
<dbReference type="GO" id="GO:0055085">
    <property type="term" value="P:transmembrane transport"/>
    <property type="evidence" value="ECO:0007669"/>
    <property type="project" value="UniProtKB-ARBA"/>
</dbReference>
<dbReference type="GO" id="GO:0005524">
    <property type="term" value="F:ATP binding"/>
    <property type="evidence" value="ECO:0007669"/>
    <property type="project" value="UniProtKB-KW"/>
</dbReference>
<reference evidence="8" key="1">
    <citation type="submission" date="2017-09" db="EMBL/GenBank/DDBJ databases">
        <title>Arcobacter canalis sp. nov., a new species isolated from a water canal contaminated with urban sewage.</title>
        <authorList>
            <person name="Perez-Cataluna A."/>
            <person name="Salas-Masso N."/>
            <person name="Figueras M.J."/>
        </authorList>
    </citation>
    <scope>NUCLEOTIDE SEQUENCE [LARGE SCALE GENOMIC DNA]</scope>
    <source>
        <strain evidence="8">CECT 7727</strain>
    </source>
</reference>
<evidence type="ECO:0000259" key="5">
    <source>
        <dbReference type="PROSITE" id="PS50893"/>
    </source>
</evidence>
<dbReference type="RefSeq" id="WP_099310966.1">
    <property type="nucleotide sequence ID" value="NZ_CP032101.1"/>
</dbReference>
<keyword evidence="8" id="KW-1185">Reference proteome</keyword>
<dbReference type="Proteomes" id="UP000264693">
    <property type="component" value="Chromosome"/>
</dbReference>
<dbReference type="InterPro" id="IPR027417">
    <property type="entry name" value="P-loop_NTPase"/>
</dbReference>
<reference evidence="7" key="2">
    <citation type="submission" date="2017-09" db="EMBL/GenBank/DDBJ databases">
        <authorList>
            <person name="Perez-Cataluna A."/>
            <person name="Figueras M.J."/>
            <person name="Salas-Masso N."/>
        </authorList>
    </citation>
    <scope>NUCLEOTIDE SEQUENCE</scope>
    <source>
        <strain evidence="7">CECT 7727</strain>
    </source>
</reference>